<organism evidence="2 3">
    <name type="scientific">Flammeovirga aprica JL-4</name>
    <dbReference type="NCBI Taxonomy" id="694437"/>
    <lineage>
        <taxon>Bacteria</taxon>
        <taxon>Pseudomonadati</taxon>
        <taxon>Bacteroidota</taxon>
        <taxon>Cytophagia</taxon>
        <taxon>Cytophagales</taxon>
        <taxon>Flammeovirgaceae</taxon>
        <taxon>Flammeovirga</taxon>
    </lineage>
</organism>
<comment type="caution">
    <text evidence="2">The sequence shown here is derived from an EMBL/GenBank/DDBJ whole genome shotgun (WGS) entry which is preliminary data.</text>
</comment>
<dbReference type="AlphaFoldDB" id="A0A7X9P0T1"/>
<dbReference type="InterPro" id="IPR025272">
    <property type="entry name" value="SocA_Panacea"/>
</dbReference>
<sequence length="152" mass="17931">MYSSIDIANVFVQLAYKEEKLIRPMKLLKLTYIAYGYYYAFFDKPLFHGRIEAWKYGPVIPELYDAIKMFGKKPVEPFYMQTISTSNVDSKTVEFLASMWKFYKNFDGLQLSSRTHEEGTPWHKTWDGTRDKAIEADTIKEYYSELISNNVK</sequence>
<dbReference type="RefSeq" id="WP_169655413.1">
    <property type="nucleotide sequence ID" value="NZ_JABANE010000008.1"/>
</dbReference>
<evidence type="ECO:0000313" key="3">
    <source>
        <dbReference type="Proteomes" id="UP000576082"/>
    </source>
</evidence>
<keyword evidence="3" id="KW-1185">Reference proteome</keyword>
<evidence type="ECO:0000313" key="2">
    <source>
        <dbReference type="EMBL" id="NME67220.1"/>
    </source>
</evidence>
<evidence type="ECO:0000259" key="1">
    <source>
        <dbReference type="Pfam" id="PF13274"/>
    </source>
</evidence>
<proteinExistence type="predicted"/>
<feature type="domain" description="Antitoxin SocA-like Panacea" evidence="1">
    <location>
        <begin position="27"/>
        <end position="123"/>
    </location>
</feature>
<protein>
    <submittedName>
        <fullName evidence="2">DUF4065 domain-containing protein</fullName>
    </submittedName>
</protein>
<dbReference type="EMBL" id="JABANE010000008">
    <property type="protein sequence ID" value="NME67220.1"/>
    <property type="molecule type" value="Genomic_DNA"/>
</dbReference>
<dbReference type="Proteomes" id="UP000576082">
    <property type="component" value="Unassembled WGS sequence"/>
</dbReference>
<name>A0A7X9P0T1_9BACT</name>
<dbReference type="Pfam" id="PF13274">
    <property type="entry name" value="SocA_Panacea"/>
    <property type="match status" value="1"/>
</dbReference>
<accession>A0A7X9P0T1</accession>
<reference evidence="2 3" key="1">
    <citation type="submission" date="2020-04" db="EMBL/GenBank/DDBJ databases">
        <title>Flammeovirga sp. SR4, a novel species isolated from seawater.</title>
        <authorList>
            <person name="Wang X."/>
        </authorList>
    </citation>
    <scope>NUCLEOTIDE SEQUENCE [LARGE SCALE GENOMIC DNA]</scope>
    <source>
        <strain evidence="2 3">ATCC 23126</strain>
    </source>
</reference>
<gene>
    <name evidence="2" type="ORF">HHU12_04495</name>
</gene>